<dbReference type="EMBL" id="SZZH01000007">
    <property type="protein sequence ID" value="TKV56433.1"/>
    <property type="molecule type" value="Genomic_DNA"/>
</dbReference>
<accession>A0A4U6Q971</accession>
<keyword evidence="11 12" id="KW-0472">Membrane</keyword>
<feature type="transmembrane region" description="Helical" evidence="12">
    <location>
        <begin position="422"/>
        <end position="442"/>
    </location>
</feature>
<evidence type="ECO:0000256" key="1">
    <source>
        <dbReference type="ARBA" id="ARBA00004141"/>
    </source>
</evidence>
<feature type="transmembrane region" description="Helical" evidence="12">
    <location>
        <begin position="210"/>
        <end position="233"/>
    </location>
</feature>
<dbReference type="RefSeq" id="WP_137451702.1">
    <property type="nucleotide sequence ID" value="NZ_SZZH01000007.1"/>
</dbReference>
<keyword evidence="10 12" id="KW-0406">Ion transport</keyword>
<evidence type="ECO:0000256" key="7">
    <source>
        <dbReference type="ARBA" id="ARBA00022847"/>
    </source>
</evidence>
<keyword evidence="9 12" id="KW-1133">Transmembrane helix</keyword>
<dbReference type="InterPro" id="IPR053951">
    <property type="entry name" value="K_trans_N"/>
</dbReference>
<feature type="transmembrane region" description="Helical" evidence="12">
    <location>
        <begin position="285"/>
        <end position="306"/>
    </location>
</feature>
<feature type="domain" description="K+ potassium transporter integral membrane" evidence="13">
    <location>
        <begin position="14"/>
        <end position="458"/>
    </location>
</feature>
<dbReference type="Pfam" id="PF02705">
    <property type="entry name" value="K_trans"/>
    <property type="match status" value="1"/>
</dbReference>
<dbReference type="GO" id="GO:0015079">
    <property type="term" value="F:potassium ion transmembrane transporter activity"/>
    <property type="evidence" value="ECO:0007669"/>
    <property type="project" value="UniProtKB-UniRule"/>
</dbReference>
<evidence type="ECO:0000256" key="4">
    <source>
        <dbReference type="ARBA" id="ARBA00022475"/>
    </source>
</evidence>
<keyword evidence="16" id="KW-1185">Reference proteome</keyword>
<comment type="caution">
    <text evidence="15">The sequence shown here is derived from an EMBL/GenBank/DDBJ whole genome shotgun (WGS) entry which is preliminary data.</text>
</comment>
<feature type="transmembrane region" description="Helical" evidence="12">
    <location>
        <begin position="393"/>
        <end position="416"/>
    </location>
</feature>
<keyword evidence="8 12" id="KW-0630">Potassium</keyword>
<dbReference type="InterPro" id="IPR003855">
    <property type="entry name" value="K+_transporter"/>
</dbReference>
<evidence type="ECO:0000259" key="13">
    <source>
        <dbReference type="Pfam" id="PF02705"/>
    </source>
</evidence>
<feature type="transmembrane region" description="Helical" evidence="12">
    <location>
        <begin position="47"/>
        <end position="68"/>
    </location>
</feature>
<dbReference type="InterPro" id="IPR053952">
    <property type="entry name" value="K_trans_C"/>
</dbReference>
<dbReference type="PANTHER" id="PTHR30540">
    <property type="entry name" value="OSMOTIC STRESS POTASSIUM TRANSPORTER"/>
    <property type="match status" value="1"/>
</dbReference>
<dbReference type="AlphaFoldDB" id="A0A4U6Q971"/>
<evidence type="ECO:0000313" key="16">
    <source>
        <dbReference type="Proteomes" id="UP000306985"/>
    </source>
</evidence>
<feature type="transmembrane region" description="Helical" evidence="12">
    <location>
        <begin position="140"/>
        <end position="158"/>
    </location>
</feature>
<evidence type="ECO:0000256" key="5">
    <source>
        <dbReference type="ARBA" id="ARBA00022538"/>
    </source>
</evidence>
<gene>
    <name evidence="12" type="primary">kup</name>
    <name evidence="15" type="ORF">FDO65_21025</name>
</gene>
<evidence type="ECO:0000259" key="14">
    <source>
        <dbReference type="Pfam" id="PF22776"/>
    </source>
</evidence>
<proteinExistence type="inferred from homology"/>
<feature type="transmembrane region" description="Helical" evidence="12">
    <location>
        <begin position="245"/>
        <end position="265"/>
    </location>
</feature>
<comment type="function">
    <text evidence="12">Transport of potassium into the cell. Likely operates as a K(+):H(+) symporter.</text>
</comment>
<dbReference type="PANTHER" id="PTHR30540:SF79">
    <property type="entry name" value="LOW AFFINITY POTASSIUM TRANSPORT SYSTEM PROTEIN KUP"/>
    <property type="match status" value="1"/>
</dbReference>
<feature type="transmembrane region" description="Helical" evidence="12">
    <location>
        <begin position="367"/>
        <end position="386"/>
    </location>
</feature>
<dbReference type="Pfam" id="PF22776">
    <property type="entry name" value="K_trans_C"/>
    <property type="match status" value="1"/>
</dbReference>
<keyword evidence="3 12" id="KW-0813">Transport</keyword>
<feature type="transmembrane region" description="Helical" evidence="12">
    <location>
        <begin position="170"/>
        <end position="190"/>
    </location>
</feature>
<dbReference type="OrthoDB" id="9805577at2"/>
<keyword evidence="5 12" id="KW-0633">Potassium transport</keyword>
<dbReference type="InterPro" id="IPR023051">
    <property type="entry name" value="Kup"/>
</dbReference>
<evidence type="ECO:0000256" key="9">
    <source>
        <dbReference type="ARBA" id="ARBA00022989"/>
    </source>
</evidence>
<keyword evidence="6 12" id="KW-0812">Transmembrane</keyword>
<sequence length="626" mass="67194">MANRTAAPAGAAAVIGALGVVFGDIGTSPLYTYQTVVNTPDSTLDRDLIMGTTSMIIWALLLVVTVLYTRLLMRADNAGEGGLLALFGLLRLRSRNRRVVGVCAALAMIGAATFLGDAVITPAVSVLSAVEGLESADTGLQEAVVPIAVVILAGLFVLQRFGTDRIGRLFGPIMIVWFLIAAFLGLTSLVRTPEILEALSPHWIVFLVIHQPWVAFVALGGVVLAITGAEALYADMGHFGRRPIVLAWLAVVLPALIVNYLGQGAEVLRTPDDAANPFWTLVPDWATIPMVVLACLATIIASQAVISGSFSVVHQAGRLGLLPHLQVKHTSTHNSRQIFLPAVNMMVAVAVLTLVVTFQSSAALTDAYGLAVTITIVITTVIYLVLRQTQRPWSAGFFVAAGILLVMLFFLAANLLKIPTGGWLPLTIGAALGTIMGIWTWGSRRMRAALQKDVSTAEHSIDATLAGVPLDHRVPGTAVYFTQGANVAPLALRAMVDFTRGVHRTVLILRVQVSDQAILPPTDRTTVVVHDPGVYEIECRVGYYERFTVPELIAQVRDAHPELAATDTADIHFVLSHVSPRHQATALALSWRQRIFSALHRLGPERADVLGLPTDRTISVGRDVYF</sequence>
<comment type="catalytic activity">
    <reaction evidence="12">
        <text>K(+)(in) + H(+)(in) = K(+)(out) + H(+)(out)</text>
        <dbReference type="Rhea" id="RHEA:28490"/>
        <dbReference type="ChEBI" id="CHEBI:15378"/>
        <dbReference type="ChEBI" id="CHEBI:29103"/>
    </reaction>
</comment>
<evidence type="ECO:0000256" key="3">
    <source>
        <dbReference type="ARBA" id="ARBA00022448"/>
    </source>
</evidence>
<keyword evidence="4 12" id="KW-1003">Cell membrane</keyword>
<evidence type="ECO:0000256" key="11">
    <source>
        <dbReference type="ARBA" id="ARBA00023136"/>
    </source>
</evidence>
<name>A0A4U6Q971_9ACTN</name>
<evidence type="ECO:0000256" key="10">
    <source>
        <dbReference type="ARBA" id="ARBA00023065"/>
    </source>
</evidence>
<evidence type="ECO:0000313" key="15">
    <source>
        <dbReference type="EMBL" id="TKV56433.1"/>
    </source>
</evidence>
<feature type="domain" description="K+ potassium transporter C-terminal" evidence="14">
    <location>
        <begin position="475"/>
        <end position="624"/>
    </location>
</feature>
<comment type="similarity">
    <text evidence="2 12">Belongs to the HAK/KUP transporter (TC 2.A.72) family.</text>
</comment>
<evidence type="ECO:0000256" key="6">
    <source>
        <dbReference type="ARBA" id="ARBA00022692"/>
    </source>
</evidence>
<evidence type="ECO:0000256" key="12">
    <source>
        <dbReference type="HAMAP-Rule" id="MF_01522"/>
    </source>
</evidence>
<evidence type="ECO:0000256" key="8">
    <source>
        <dbReference type="ARBA" id="ARBA00022958"/>
    </source>
</evidence>
<feature type="transmembrane region" description="Helical" evidence="12">
    <location>
        <begin position="99"/>
        <end position="120"/>
    </location>
</feature>
<protein>
    <recommendedName>
        <fullName evidence="12">Probable potassium transport system protein Kup</fullName>
    </recommendedName>
</protein>
<organism evidence="15 16">
    <name type="scientific">Nakamurella flava</name>
    <dbReference type="NCBI Taxonomy" id="2576308"/>
    <lineage>
        <taxon>Bacteria</taxon>
        <taxon>Bacillati</taxon>
        <taxon>Actinomycetota</taxon>
        <taxon>Actinomycetes</taxon>
        <taxon>Nakamurellales</taxon>
        <taxon>Nakamurellaceae</taxon>
        <taxon>Nakamurella</taxon>
    </lineage>
</organism>
<comment type="subcellular location">
    <subcellularLocation>
        <location evidence="12">Cell membrane</location>
        <topology evidence="12">Multi-pass membrane protein</topology>
    </subcellularLocation>
    <subcellularLocation>
        <location evidence="1">Membrane</location>
        <topology evidence="1">Multi-pass membrane protein</topology>
    </subcellularLocation>
</comment>
<dbReference type="HAMAP" id="MF_01522">
    <property type="entry name" value="Kup"/>
    <property type="match status" value="1"/>
</dbReference>
<dbReference type="Proteomes" id="UP000306985">
    <property type="component" value="Unassembled WGS sequence"/>
</dbReference>
<dbReference type="GO" id="GO:0015293">
    <property type="term" value="F:symporter activity"/>
    <property type="evidence" value="ECO:0007669"/>
    <property type="project" value="UniProtKB-UniRule"/>
</dbReference>
<reference evidence="15 16" key="1">
    <citation type="submission" date="2019-05" db="EMBL/GenBank/DDBJ databases">
        <title>Nakamurella sp. N5BH11, whole genome shotgun sequence.</title>
        <authorList>
            <person name="Tuo L."/>
        </authorList>
    </citation>
    <scope>NUCLEOTIDE SEQUENCE [LARGE SCALE GENOMIC DNA]</scope>
    <source>
        <strain evidence="15 16">N5BH11</strain>
    </source>
</reference>
<dbReference type="GO" id="GO:0005886">
    <property type="term" value="C:plasma membrane"/>
    <property type="evidence" value="ECO:0007669"/>
    <property type="project" value="UniProtKB-SubCell"/>
</dbReference>
<keyword evidence="7 12" id="KW-0769">Symport</keyword>
<evidence type="ECO:0000256" key="2">
    <source>
        <dbReference type="ARBA" id="ARBA00007019"/>
    </source>
</evidence>
<feature type="transmembrane region" description="Helical" evidence="12">
    <location>
        <begin position="338"/>
        <end position="361"/>
    </location>
</feature>